<accession>A0A8H3IXT1</accession>
<evidence type="ECO:0000313" key="8">
    <source>
        <dbReference type="EMBL" id="CAF9937328.1"/>
    </source>
</evidence>
<dbReference type="CDD" id="cd07995">
    <property type="entry name" value="TPK"/>
    <property type="match status" value="1"/>
</dbReference>
<dbReference type="SUPFAM" id="SSF63999">
    <property type="entry name" value="Thiamin pyrophosphokinase, catalytic domain"/>
    <property type="match status" value="1"/>
</dbReference>
<dbReference type="Pfam" id="PF04265">
    <property type="entry name" value="TPK_B1_binding"/>
    <property type="match status" value="1"/>
</dbReference>
<keyword evidence="4" id="KW-0547">Nucleotide-binding</keyword>
<dbReference type="EMBL" id="CAJPDS010000100">
    <property type="protein sequence ID" value="CAF9937328.1"/>
    <property type="molecule type" value="Genomic_DNA"/>
</dbReference>
<dbReference type="Proteomes" id="UP000664521">
    <property type="component" value="Unassembled WGS sequence"/>
</dbReference>
<proteinExistence type="inferred from homology"/>
<dbReference type="GO" id="GO:0009229">
    <property type="term" value="P:thiamine diphosphate biosynthetic process"/>
    <property type="evidence" value="ECO:0007669"/>
    <property type="project" value="UniProtKB-UniPathway"/>
</dbReference>
<dbReference type="NCBIfam" id="TIGR01378">
    <property type="entry name" value="thi_PPkinase"/>
    <property type="match status" value="1"/>
</dbReference>
<keyword evidence="9" id="KW-1185">Reference proteome</keyword>
<dbReference type="InterPro" id="IPR007371">
    <property type="entry name" value="TPK_catalytic"/>
</dbReference>
<dbReference type="GO" id="GO:0030975">
    <property type="term" value="F:thiamine binding"/>
    <property type="evidence" value="ECO:0007669"/>
    <property type="project" value="InterPro"/>
</dbReference>
<dbReference type="SUPFAM" id="SSF63862">
    <property type="entry name" value="Thiamin pyrophosphokinase, substrate-binding domain"/>
    <property type="match status" value="1"/>
</dbReference>
<comment type="similarity">
    <text evidence="2">Belongs to the thiamine pyrophosphokinase family.</text>
</comment>
<dbReference type="SMART" id="SM00983">
    <property type="entry name" value="TPK_B1_binding"/>
    <property type="match status" value="1"/>
</dbReference>
<dbReference type="AlphaFoldDB" id="A0A8H3IXT1"/>
<dbReference type="GO" id="GO:0016301">
    <property type="term" value="F:kinase activity"/>
    <property type="evidence" value="ECO:0007669"/>
    <property type="project" value="UniProtKB-KW"/>
</dbReference>
<evidence type="ECO:0000256" key="3">
    <source>
        <dbReference type="ARBA" id="ARBA00022679"/>
    </source>
</evidence>
<keyword evidence="5" id="KW-0418">Kinase</keyword>
<protein>
    <recommendedName>
        <fullName evidence="7">Thiamin pyrophosphokinase thiamin-binding domain-containing protein</fullName>
    </recommendedName>
</protein>
<dbReference type="GO" id="GO:0006772">
    <property type="term" value="P:thiamine metabolic process"/>
    <property type="evidence" value="ECO:0007669"/>
    <property type="project" value="InterPro"/>
</dbReference>
<sequence length="196" mass="21591">MKLPWDLPNAICGDFDSILPDAVDYYSRRGVQLIKDIDQYSADFMKCLKHIGTQVEPILGDRSKLTQAAALDVVVVGGLGGRADQAFSQIHHLYLASEDISLDLGDIYLVTPRSIIFVLQKGMNSIRTPVGSGFLTENVGIIPIGRPSVISTKGLEWDVEDWSTEFGTQISTSNHIRANVVRVKTTERVLFTVELA</sequence>
<dbReference type="InterPro" id="IPR016966">
    <property type="entry name" value="Thiamin_pyrophosphokinase_euk"/>
</dbReference>
<evidence type="ECO:0000259" key="7">
    <source>
        <dbReference type="SMART" id="SM00983"/>
    </source>
</evidence>
<evidence type="ECO:0000256" key="2">
    <source>
        <dbReference type="ARBA" id="ARBA00006785"/>
    </source>
</evidence>
<dbReference type="OrthoDB" id="25149at2759"/>
<dbReference type="UniPathway" id="UPA00060">
    <property type="reaction ID" value="UER00597"/>
</dbReference>
<dbReference type="GO" id="GO:0004788">
    <property type="term" value="F:thiamine diphosphokinase activity"/>
    <property type="evidence" value="ECO:0007669"/>
    <property type="project" value="InterPro"/>
</dbReference>
<evidence type="ECO:0000256" key="1">
    <source>
        <dbReference type="ARBA" id="ARBA00005078"/>
    </source>
</evidence>
<dbReference type="PIRSF" id="PIRSF031057">
    <property type="entry name" value="Thiamin_pyrophosphokinase"/>
    <property type="match status" value="1"/>
</dbReference>
<dbReference type="PANTHER" id="PTHR13622:SF8">
    <property type="entry name" value="THIAMIN PYROPHOSPHOKINASE 1"/>
    <property type="match status" value="1"/>
</dbReference>
<name>A0A8H3IXT1_9LECA</name>
<comment type="pathway">
    <text evidence="1">Cofactor biosynthesis; thiamine diphosphate biosynthesis; thiamine diphosphate from thiamine: step 1/1.</text>
</comment>
<dbReference type="InterPro" id="IPR007373">
    <property type="entry name" value="Thiamin_PyroPKinase_B1-bd"/>
</dbReference>
<organism evidence="8 9">
    <name type="scientific">Heterodermia speciosa</name>
    <dbReference type="NCBI Taxonomy" id="116794"/>
    <lineage>
        <taxon>Eukaryota</taxon>
        <taxon>Fungi</taxon>
        <taxon>Dikarya</taxon>
        <taxon>Ascomycota</taxon>
        <taxon>Pezizomycotina</taxon>
        <taxon>Lecanoromycetes</taxon>
        <taxon>OSLEUM clade</taxon>
        <taxon>Lecanoromycetidae</taxon>
        <taxon>Caliciales</taxon>
        <taxon>Physciaceae</taxon>
        <taxon>Heterodermia</taxon>
    </lineage>
</organism>
<dbReference type="InterPro" id="IPR036759">
    <property type="entry name" value="TPK_catalytic_sf"/>
</dbReference>
<keyword evidence="6" id="KW-0067">ATP-binding</keyword>
<reference evidence="8" key="1">
    <citation type="submission" date="2021-03" db="EMBL/GenBank/DDBJ databases">
        <authorList>
            <person name="Tagirdzhanova G."/>
        </authorList>
    </citation>
    <scope>NUCLEOTIDE SEQUENCE</scope>
</reference>
<dbReference type="Gene3D" id="3.40.50.10240">
    <property type="entry name" value="Thiamin pyrophosphokinase, catalytic domain"/>
    <property type="match status" value="1"/>
</dbReference>
<dbReference type="Pfam" id="PF04263">
    <property type="entry name" value="TPK_catalytic"/>
    <property type="match status" value="1"/>
</dbReference>
<feature type="domain" description="Thiamin pyrophosphokinase thiamin-binding" evidence="7">
    <location>
        <begin position="131"/>
        <end position="190"/>
    </location>
</feature>
<dbReference type="InterPro" id="IPR036371">
    <property type="entry name" value="TPK_B1-bd_sf"/>
</dbReference>
<evidence type="ECO:0000256" key="6">
    <source>
        <dbReference type="ARBA" id="ARBA00022840"/>
    </source>
</evidence>
<gene>
    <name evidence="8" type="ORF">HETSPECPRED_000497</name>
</gene>
<keyword evidence="3" id="KW-0808">Transferase</keyword>
<dbReference type="GO" id="GO:0005524">
    <property type="term" value="F:ATP binding"/>
    <property type="evidence" value="ECO:0007669"/>
    <property type="project" value="UniProtKB-KW"/>
</dbReference>
<evidence type="ECO:0000313" key="9">
    <source>
        <dbReference type="Proteomes" id="UP000664521"/>
    </source>
</evidence>
<evidence type="ECO:0000256" key="4">
    <source>
        <dbReference type="ARBA" id="ARBA00022741"/>
    </source>
</evidence>
<comment type="caution">
    <text evidence="8">The sequence shown here is derived from an EMBL/GenBank/DDBJ whole genome shotgun (WGS) entry which is preliminary data.</text>
</comment>
<evidence type="ECO:0000256" key="5">
    <source>
        <dbReference type="ARBA" id="ARBA00022777"/>
    </source>
</evidence>
<dbReference type="InterPro" id="IPR006282">
    <property type="entry name" value="Thi_PPkinase"/>
</dbReference>
<dbReference type="PANTHER" id="PTHR13622">
    <property type="entry name" value="THIAMIN PYROPHOSPHOKINASE"/>
    <property type="match status" value="1"/>
</dbReference>